<evidence type="ECO:0000313" key="2">
    <source>
        <dbReference type="EMBL" id="KZS03315.1"/>
    </source>
</evidence>
<keyword evidence="1" id="KW-0812">Transmembrane</keyword>
<keyword evidence="2" id="KW-0808">Transferase</keyword>
<name>A0A164KJG1_9CRUS</name>
<keyword evidence="1" id="KW-1133">Transmembrane helix</keyword>
<dbReference type="EMBL" id="LRGB01003310">
    <property type="protein sequence ID" value="KZS03315.1"/>
    <property type="molecule type" value="Genomic_DNA"/>
</dbReference>
<evidence type="ECO:0000313" key="3">
    <source>
        <dbReference type="Proteomes" id="UP000076858"/>
    </source>
</evidence>
<accession>A0A164KJG1</accession>
<proteinExistence type="predicted"/>
<gene>
    <name evidence="2" type="ORF">APZ42_034003</name>
</gene>
<sequence>MDVNKSPFKHIPGILANHPLARSHTFCPLFFSLSLSFLNDYIYIVMILGKIGRTRKAFSR</sequence>
<feature type="transmembrane region" description="Helical" evidence="1">
    <location>
        <begin position="29"/>
        <end position="51"/>
    </location>
</feature>
<keyword evidence="1" id="KW-0472">Membrane</keyword>
<reference evidence="2 3" key="1">
    <citation type="submission" date="2016-03" db="EMBL/GenBank/DDBJ databases">
        <title>EvidentialGene: Evidence-directed Construction of Genes on Genomes.</title>
        <authorList>
            <person name="Gilbert D.G."/>
            <person name="Choi J.-H."/>
            <person name="Mockaitis K."/>
            <person name="Colbourne J."/>
            <person name="Pfrender M."/>
        </authorList>
    </citation>
    <scope>NUCLEOTIDE SEQUENCE [LARGE SCALE GENOMIC DNA]</scope>
    <source>
        <strain evidence="2 3">Xinb3</strain>
        <tissue evidence="2">Complete organism</tissue>
    </source>
</reference>
<dbReference type="AlphaFoldDB" id="A0A164KJG1"/>
<comment type="caution">
    <text evidence="2">The sequence shown here is derived from an EMBL/GenBank/DDBJ whole genome shotgun (WGS) entry which is preliminary data.</text>
</comment>
<organism evidence="2 3">
    <name type="scientific">Daphnia magna</name>
    <dbReference type="NCBI Taxonomy" id="35525"/>
    <lineage>
        <taxon>Eukaryota</taxon>
        <taxon>Metazoa</taxon>
        <taxon>Ecdysozoa</taxon>
        <taxon>Arthropoda</taxon>
        <taxon>Crustacea</taxon>
        <taxon>Branchiopoda</taxon>
        <taxon>Diplostraca</taxon>
        <taxon>Cladocera</taxon>
        <taxon>Anomopoda</taxon>
        <taxon>Daphniidae</taxon>
        <taxon>Daphnia</taxon>
    </lineage>
</organism>
<keyword evidence="3" id="KW-1185">Reference proteome</keyword>
<dbReference type="Proteomes" id="UP000076858">
    <property type="component" value="Unassembled WGS sequence"/>
</dbReference>
<evidence type="ECO:0000256" key="1">
    <source>
        <dbReference type="SAM" id="Phobius"/>
    </source>
</evidence>
<protein>
    <submittedName>
        <fullName evidence="2">Putative Mitogen-activated protein kinase erk-a</fullName>
    </submittedName>
</protein>
<keyword evidence="2" id="KW-0418">Kinase</keyword>
<dbReference type="GO" id="GO:0016301">
    <property type="term" value="F:kinase activity"/>
    <property type="evidence" value="ECO:0007669"/>
    <property type="project" value="UniProtKB-KW"/>
</dbReference>